<dbReference type="Proteomes" id="UP000315677">
    <property type="component" value="Unassembled WGS sequence"/>
</dbReference>
<gene>
    <name evidence="1" type="ORF">FB558_7212</name>
</gene>
<reference evidence="1 2" key="1">
    <citation type="submission" date="2019-06" db="EMBL/GenBank/DDBJ databases">
        <title>Sequencing the genomes of 1000 actinobacteria strains.</title>
        <authorList>
            <person name="Klenk H.-P."/>
        </authorList>
    </citation>
    <scope>NUCLEOTIDE SEQUENCE [LARGE SCALE GENOMIC DNA]</scope>
    <source>
        <strain evidence="1 2">DSM 45301</strain>
    </source>
</reference>
<sequence length="82" mass="8594">MVGVAPHGGERTFEVVAWLSERHLVLYVPEIEAATTAPAMPEAEDAARSLIADLTGLDPAAVRCEIRMGRARGFGGPPAPAV</sequence>
<organism evidence="1 2">
    <name type="scientific">Pseudonocardia kunmingensis</name>
    <dbReference type="NCBI Taxonomy" id="630975"/>
    <lineage>
        <taxon>Bacteria</taxon>
        <taxon>Bacillati</taxon>
        <taxon>Actinomycetota</taxon>
        <taxon>Actinomycetes</taxon>
        <taxon>Pseudonocardiales</taxon>
        <taxon>Pseudonocardiaceae</taxon>
        <taxon>Pseudonocardia</taxon>
    </lineage>
</organism>
<dbReference type="EMBL" id="VFPA01000005">
    <property type="protein sequence ID" value="TQM04181.1"/>
    <property type="molecule type" value="Genomic_DNA"/>
</dbReference>
<accession>A0A543D4C5</accession>
<name>A0A543D4C5_9PSEU</name>
<evidence type="ECO:0000313" key="2">
    <source>
        <dbReference type="Proteomes" id="UP000315677"/>
    </source>
</evidence>
<keyword evidence="2" id="KW-1185">Reference proteome</keyword>
<dbReference type="AlphaFoldDB" id="A0A543D4C5"/>
<protein>
    <submittedName>
        <fullName evidence="1">Uncharacterized protein</fullName>
    </submittedName>
</protein>
<comment type="caution">
    <text evidence="1">The sequence shown here is derived from an EMBL/GenBank/DDBJ whole genome shotgun (WGS) entry which is preliminary data.</text>
</comment>
<proteinExistence type="predicted"/>
<evidence type="ECO:0000313" key="1">
    <source>
        <dbReference type="EMBL" id="TQM04181.1"/>
    </source>
</evidence>